<accession>A0A3S9P999</accession>
<dbReference type="AlphaFoldDB" id="A0A3S9P999"/>
<dbReference type="PANTHER" id="PTHR37326">
    <property type="entry name" value="BLL3975 PROTEIN"/>
    <property type="match status" value="1"/>
</dbReference>
<evidence type="ECO:0000256" key="2">
    <source>
        <dbReference type="ARBA" id="ARBA00022723"/>
    </source>
</evidence>
<dbReference type="PIRSF" id="PIRSF039012">
    <property type="entry name" value="ASP"/>
    <property type="match status" value="1"/>
</dbReference>
<dbReference type="GO" id="GO:0046872">
    <property type="term" value="F:metal ion binding"/>
    <property type="evidence" value="ECO:0007669"/>
    <property type="project" value="UniProtKB-KW"/>
</dbReference>
<dbReference type="Pfam" id="PF24827">
    <property type="entry name" value="AstE_AspA_cat"/>
    <property type="match status" value="1"/>
</dbReference>
<evidence type="ECO:0000256" key="3">
    <source>
        <dbReference type="ARBA" id="ARBA00022801"/>
    </source>
</evidence>
<dbReference type="InterPro" id="IPR053138">
    <property type="entry name" value="N-alpha-Ac-DABA_deacetylase"/>
</dbReference>
<evidence type="ECO:0000256" key="1">
    <source>
        <dbReference type="ARBA" id="ARBA00001947"/>
    </source>
</evidence>
<dbReference type="OrthoDB" id="9782876at2"/>
<dbReference type="Proteomes" id="UP000267268">
    <property type="component" value="Chromosome 2"/>
</dbReference>
<keyword evidence="4" id="KW-0862">Zinc</keyword>
<dbReference type="EMBL" id="CP034563">
    <property type="protein sequence ID" value="AZQ64780.1"/>
    <property type="molecule type" value="Genomic_DNA"/>
</dbReference>
<name>A0A3S9P999_9BACT</name>
<evidence type="ECO:0000313" key="7">
    <source>
        <dbReference type="Proteomes" id="UP000267268"/>
    </source>
</evidence>
<dbReference type="Gene3D" id="3.40.630.10">
    <property type="entry name" value="Zn peptidases"/>
    <property type="match status" value="1"/>
</dbReference>
<organism evidence="6 7">
    <name type="scientific">Flammeovirga pectinis</name>
    <dbReference type="NCBI Taxonomy" id="2494373"/>
    <lineage>
        <taxon>Bacteria</taxon>
        <taxon>Pseudomonadati</taxon>
        <taxon>Bacteroidota</taxon>
        <taxon>Cytophagia</taxon>
        <taxon>Cytophagales</taxon>
        <taxon>Flammeovirgaceae</taxon>
        <taxon>Flammeovirga</taxon>
    </lineage>
</organism>
<feature type="domain" description="Succinylglutamate desuccinylase/Aspartoacylase catalytic" evidence="5">
    <location>
        <begin position="47"/>
        <end position="226"/>
    </location>
</feature>
<keyword evidence="7" id="KW-1185">Reference proteome</keyword>
<dbReference type="InterPro" id="IPR043795">
    <property type="entry name" value="N-alpha-Ac-DABA-like"/>
</dbReference>
<keyword evidence="2" id="KW-0479">Metal-binding</keyword>
<dbReference type="SUPFAM" id="SSF53187">
    <property type="entry name" value="Zn-dependent exopeptidases"/>
    <property type="match status" value="1"/>
</dbReference>
<dbReference type="KEGG" id="fll:EI427_21380"/>
<gene>
    <name evidence="6" type="ORF">EI427_21380</name>
</gene>
<evidence type="ECO:0000256" key="4">
    <source>
        <dbReference type="ARBA" id="ARBA00022833"/>
    </source>
</evidence>
<dbReference type="InterPro" id="IPR055438">
    <property type="entry name" value="AstE_AspA_cat"/>
</dbReference>
<evidence type="ECO:0000313" key="6">
    <source>
        <dbReference type="EMBL" id="AZQ64780.1"/>
    </source>
</evidence>
<dbReference type="GO" id="GO:0016788">
    <property type="term" value="F:hydrolase activity, acting on ester bonds"/>
    <property type="evidence" value="ECO:0007669"/>
    <property type="project" value="InterPro"/>
</dbReference>
<reference evidence="6 7" key="1">
    <citation type="submission" date="2018-12" db="EMBL/GenBank/DDBJ databases">
        <title>Flammeovirga pectinis sp. nov., isolated from the gut of the Korean scallop, Patinopecten yessoensis.</title>
        <authorList>
            <person name="Bae J.-W."/>
            <person name="Jeong Y.-S."/>
            <person name="Kang W."/>
        </authorList>
    </citation>
    <scope>NUCLEOTIDE SEQUENCE [LARGE SCALE GENOMIC DNA]</scope>
    <source>
        <strain evidence="6 7">L12M1</strain>
    </source>
</reference>
<proteinExistence type="predicted"/>
<dbReference type="CDD" id="cd06251">
    <property type="entry name" value="M14_ASTE_ASPA-like"/>
    <property type="match status" value="1"/>
</dbReference>
<dbReference type="PANTHER" id="PTHR37326:SF2">
    <property type="entry name" value="SUCCINYLGLUTAMATE DESUCCINYLASE_ASPARTOACYLASE FAMILY PROTEIN"/>
    <property type="match status" value="1"/>
</dbReference>
<comment type="cofactor">
    <cofactor evidence="1">
        <name>Zn(2+)</name>
        <dbReference type="ChEBI" id="CHEBI:29105"/>
    </cofactor>
</comment>
<protein>
    <submittedName>
        <fullName evidence="6">Succinylglutamate desuccinylase/aspartoacylase family protein</fullName>
    </submittedName>
</protein>
<dbReference type="RefSeq" id="WP_126618835.1">
    <property type="nucleotide sequence ID" value="NZ_CP034563.1"/>
</dbReference>
<evidence type="ECO:0000259" key="5">
    <source>
        <dbReference type="Pfam" id="PF24827"/>
    </source>
</evidence>
<sequence length="316" mass="35006">MSKDKFVLLGTEIPKGKSAVLELEVAKLHTSNSLKVPVIVERGKEDGPVLLLLGGVHGNESNGVAIVRDVIRKKYNVPKRGTIICIPVFNVFGYLNLTREFPDGRDLNRMFPGSSKGSLASQFAYKFTKEIAPFVDYVLDFHTGGADRSNYPNVRCNINDEKQLSLAEVFGAPFLMHSKYIAHSIRETVHKLGKTIILFEGGKSLQLDKSVIDCGVTGALNVMKHLKMQDGDVQVNSDTIVIEKSKWIRASYSGIFESAVENGQKVTKKMLLGRISDPFGKFEKKIYAPFDCYIFGLNTAPNVYKGDAIFHVSVNK</sequence>
<keyword evidence="3" id="KW-0378">Hydrolase</keyword>
<dbReference type="GO" id="GO:0016811">
    <property type="term" value="F:hydrolase activity, acting on carbon-nitrogen (but not peptide) bonds, in linear amides"/>
    <property type="evidence" value="ECO:0007669"/>
    <property type="project" value="InterPro"/>
</dbReference>